<gene>
    <name evidence="1" type="ORF">MPL3365_330007</name>
</gene>
<dbReference type="AlphaFoldDB" id="A0A090GVJ8"/>
<proteinExistence type="predicted"/>
<evidence type="ECO:0000313" key="2">
    <source>
        <dbReference type="Proteomes" id="UP000046122"/>
    </source>
</evidence>
<dbReference type="EMBL" id="CCNE01000027">
    <property type="protein sequence ID" value="CDX60255.1"/>
    <property type="molecule type" value="Genomic_DNA"/>
</dbReference>
<name>A0A090GVJ8_MESPL</name>
<protein>
    <submittedName>
        <fullName evidence="1">Uncharacterized protein</fullName>
    </submittedName>
</protein>
<sequence>MGTARGFVLGSVNLVTRRNDKAEIDHVENRNTTKMNRIAATATKILRLLPRATLILMLLAAPVLAVPTIRADTGDTIEAPAHKNTSVGFVLLISLQRG</sequence>
<accession>A0A090GVJ8</accession>
<reference evidence="1 2" key="1">
    <citation type="submission" date="2014-08" db="EMBL/GenBank/DDBJ databases">
        <authorList>
            <person name="Moulin Lionel"/>
        </authorList>
    </citation>
    <scope>NUCLEOTIDE SEQUENCE [LARGE SCALE GENOMIC DNA]</scope>
</reference>
<evidence type="ECO:0000313" key="1">
    <source>
        <dbReference type="EMBL" id="CDX60255.1"/>
    </source>
</evidence>
<organism evidence="1 2">
    <name type="scientific">Mesorhizobium plurifarium</name>
    <dbReference type="NCBI Taxonomy" id="69974"/>
    <lineage>
        <taxon>Bacteria</taxon>
        <taxon>Pseudomonadati</taxon>
        <taxon>Pseudomonadota</taxon>
        <taxon>Alphaproteobacteria</taxon>
        <taxon>Hyphomicrobiales</taxon>
        <taxon>Phyllobacteriaceae</taxon>
        <taxon>Mesorhizobium</taxon>
    </lineage>
</organism>
<dbReference type="Proteomes" id="UP000046122">
    <property type="component" value="Unassembled WGS sequence"/>
</dbReference>